<dbReference type="PANTHER" id="PTHR43334:SF2">
    <property type="entry name" value="ACETATE--COA LIGASE [ADP-FORMING]"/>
    <property type="match status" value="1"/>
</dbReference>
<evidence type="ECO:0000256" key="2">
    <source>
        <dbReference type="ARBA" id="ARBA00022741"/>
    </source>
</evidence>
<comment type="caution">
    <text evidence="7">The sequence shown here is derived from an EMBL/GenBank/DDBJ whole genome shotgun (WGS) entry which is preliminary data.</text>
</comment>
<comment type="similarity">
    <text evidence="4">In the N-terminal section; belongs to the acetate CoA ligase alpha subunit family.</text>
</comment>
<keyword evidence="1" id="KW-0436">Ligase</keyword>
<dbReference type="GO" id="GO:0046872">
    <property type="term" value="F:metal ion binding"/>
    <property type="evidence" value="ECO:0007669"/>
    <property type="project" value="InterPro"/>
</dbReference>
<dbReference type="Proteomes" id="UP000230775">
    <property type="component" value="Unassembled WGS sequence"/>
</dbReference>
<evidence type="ECO:0000256" key="3">
    <source>
        <dbReference type="ARBA" id="ARBA00022840"/>
    </source>
</evidence>
<reference evidence="8" key="1">
    <citation type="submission" date="2017-09" db="EMBL/GenBank/DDBJ databases">
        <title>Depth-based differentiation of microbial function through sediment-hosted aquifers and enrichment of novel symbionts in the deep terrestrial subsurface.</title>
        <authorList>
            <person name="Probst A.J."/>
            <person name="Ladd B."/>
            <person name="Jarett J.K."/>
            <person name="Geller-Mcgrath D.E."/>
            <person name="Sieber C.M.K."/>
            <person name="Emerson J.B."/>
            <person name="Anantharaman K."/>
            <person name="Thomas B.C."/>
            <person name="Malmstrom R."/>
            <person name="Stieglmeier M."/>
            <person name="Klingl A."/>
            <person name="Woyke T."/>
            <person name="Ryan C.M."/>
            <person name="Banfield J.F."/>
        </authorList>
    </citation>
    <scope>NUCLEOTIDE SEQUENCE [LARGE SCALE GENOMIC DNA]</scope>
</reference>
<evidence type="ECO:0000259" key="6">
    <source>
        <dbReference type="PROSITE" id="PS50975"/>
    </source>
</evidence>
<evidence type="ECO:0000313" key="7">
    <source>
        <dbReference type="EMBL" id="PIS14248.1"/>
    </source>
</evidence>
<dbReference type="SUPFAM" id="SSF56059">
    <property type="entry name" value="Glutathione synthetase ATP-binding domain-like"/>
    <property type="match status" value="1"/>
</dbReference>
<dbReference type="FunFam" id="3.30.1490.20:FF:000020">
    <property type="entry name" value="Protein lysine acetyltransferase"/>
    <property type="match status" value="1"/>
</dbReference>
<dbReference type="SUPFAM" id="SSF51735">
    <property type="entry name" value="NAD(P)-binding Rossmann-fold domains"/>
    <property type="match status" value="1"/>
</dbReference>
<dbReference type="Gene3D" id="3.40.50.720">
    <property type="entry name" value="NAD(P)-binding Rossmann-like Domain"/>
    <property type="match status" value="1"/>
</dbReference>
<name>A0A2H0WQN6_9BACT</name>
<feature type="domain" description="ATP-grasp" evidence="6">
    <location>
        <begin position="494"/>
        <end position="530"/>
    </location>
</feature>
<dbReference type="SUPFAM" id="SSF52210">
    <property type="entry name" value="Succinyl-CoA synthetase domains"/>
    <property type="match status" value="2"/>
</dbReference>
<dbReference type="Gene3D" id="3.40.50.261">
    <property type="entry name" value="Succinyl-CoA synthetase domains"/>
    <property type="match status" value="2"/>
</dbReference>
<evidence type="ECO:0000256" key="4">
    <source>
        <dbReference type="ARBA" id="ARBA00060888"/>
    </source>
</evidence>
<dbReference type="EMBL" id="PEZI01000076">
    <property type="protein sequence ID" value="PIS14248.1"/>
    <property type="molecule type" value="Genomic_DNA"/>
</dbReference>
<dbReference type="Pfam" id="PF13549">
    <property type="entry name" value="ATP-grasp_5"/>
    <property type="match status" value="1"/>
</dbReference>
<organism evidence="7 8">
    <name type="scientific">Candidatus Shapirobacteria bacterium CG09_land_8_20_14_0_10_39_12</name>
    <dbReference type="NCBI Taxonomy" id="1974885"/>
    <lineage>
        <taxon>Bacteria</taxon>
        <taxon>Candidatus Shapironibacteriota</taxon>
    </lineage>
</organism>
<dbReference type="Gene3D" id="3.30.470.20">
    <property type="entry name" value="ATP-grasp fold, B domain"/>
    <property type="match status" value="1"/>
</dbReference>
<dbReference type="InterPro" id="IPR003781">
    <property type="entry name" value="CoA-bd"/>
</dbReference>
<dbReference type="InterPro" id="IPR016102">
    <property type="entry name" value="Succinyl-CoA_synth-like"/>
</dbReference>
<proteinExistence type="inferred from homology"/>
<dbReference type="SMART" id="SM00881">
    <property type="entry name" value="CoA_binding"/>
    <property type="match status" value="1"/>
</dbReference>
<dbReference type="InterPro" id="IPR043938">
    <property type="entry name" value="Ligase_CoA_dom"/>
</dbReference>
<accession>A0A2H0WQN6</accession>
<dbReference type="PROSITE" id="PS50975">
    <property type="entry name" value="ATP_GRASP"/>
    <property type="match status" value="1"/>
</dbReference>
<dbReference type="Pfam" id="PF13380">
    <property type="entry name" value="CoA_binding_2"/>
    <property type="match status" value="1"/>
</dbReference>
<dbReference type="Gene3D" id="3.30.1490.20">
    <property type="entry name" value="ATP-grasp fold, A domain"/>
    <property type="match status" value="1"/>
</dbReference>
<dbReference type="Pfam" id="PF19045">
    <property type="entry name" value="Ligase_CoA_2"/>
    <property type="match status" value="1"/>
</dbReference>
<evidence type="ECO:0000256" key="5">
    <source>
        <dbReference type="PROSITE-ProRule" id="PRU00409"/>
    </source>
</evidence>
<dbReference type="GO" id="GO:0043758">
    <property type="term" value="F:acetate-CoA ligase (ADP-forming) activity"/>
    <property type="evidence" value="ECO:0007669"/>
    <property type="project" value="InterPro"/>
</dbReference>
<evidence type="ECO:0000256" key="1">
    <source>
        <dbReference type="ARBA" id="ARBA00022598"/>
    </source>
</evidence>
<dbReference type="GO" id="GO:0005524">
    <property type="term" value="F:ATP binding"/>
    <property type="evidence" value="ECO:0007669"/>
    <property type="project" value="UniProtKB-UniRule"/>
</dbReference>
<dbReference type="InterPro" id="IPR036291">
    <property type="entry name" value="NAD(P)-bd_dom_sf"/>
</dbReference>
<keyword evidence="2 5" id="KW-0547">Nucleotide-binding</keyword>
<dbReference type="PANTHER" id="PTHR43334">
    <property type="entry name" value="ACETATE--COA LIGASE [ADP-FORMING]"/>
    <property type="match status" value="1"/>
</dbReference>
<dbReference type="InterPro" id="IPR011761">
    <property type="entry name" value="ATP-grasp"/>
</dbReference>
<dbReference type="AlphaFoldDB" id="A0A2H0WQN6"/>
<dbReference type="InterPro" id="IPR051538">
    <property type="entry name" value="Acyl-CoA_Synth/Transferase"/>
</dbReference>
<dbReference type="InterPro" id="IPR013815">
    <property type="entry name" value="ATP_grasp_subdomain_1"/>
</dbReference>
<protein>
    <recommendedName>
        <fullName evidence="6">ATP-grasp domain-containing protein</fullName>
    </recommendedName>
</protein>
<dbReference type="Pfam" id="PF13607">
    <property type="entry name" value="Succ_CoA_lig"/>
    <property type="match status" value="1"/>
</dbReference>
<evidence type="ECO:0000313" key="8">
    <source>
        <dbReference type="Proteomes" id="UP000230775"/>
    </source>
</evidence>
<gene>
    <name evidence="7" type="ORF">COT64_03670</name>
</gene>
<dbReference type="InterPro" id="IPR032875">
    <property type="entry name" value="Succ_CoA_lig_flav_dom"/>
</dbReference>
<sequence>MQPDNIKFLFEPKTVAVVGASHDPDKVGYKILENIIDGKFKGKIFPVNPKGGEVLGLPVFKKIVDIAETIDVAIICIPAGLVYEEIKNWPAGKIKYLIVVSSGFSEIGNIEEEKKIVSIAKERGIRILGPNVFGLYSSKSSLTATFGAKVKIKGNLAIVSQSGALGIALMGKTETEGIGLSAIIFEGNKADLNEKDLLPYFLADEQTKAIFLYMEGVKDGRHLIPVLKGLTAKKPVVVLKAGTSAKGAAAAVSHTGSMAGESRVFKSIMKQCGVIQAQTLEEAIAWSGFLVNTPVPKGENVMIITNGGGMGILATDECEKYRLSLYGDKTDLQANFCTVIPDFGSCKNPVDITGQAKAEDYKNILEIALNDPAVDSVICLGCEIAVLDNQKLAEVFADIYEKFQKAGKPITFAFVGGKEVEEKMLSLKNRNIPIFNETHLAVSCLGVLYAHYHNLNRRADESSCDSFVCSPEALEIMVKVRKEGRNFLSPQEAGQLMEQLEIPQPKSLIASDGKQAVEMSEKIGYPVAMKVVSEDIVHKTEAGGVILNIFNQDQTESAFGEIIERAKKYNSVAQIKGVEISEMVNGGIEVIVGAKKDYDFGTIVMVGLGGIYTETLRDISFRAFPITLSEAEQMVKDLRSSPLFWGVRNQKTKDIKSLTKLMLRLGAIVDSCPEISEIEINPLKVFEKGRGVKALDVRVLVF</sequence>
<keyword evidence="3 5" id="KW-0067">ATP-binding</keyword>